<dbReference type="CDD" id="cd00130">
    <property type="entry name" value="PAS"/>
    <property type="match status" value="2"/>
</dbReference>
<dbReference type="PROSITE" id="PS50112">
    <property type="entry name" value="PAS"/>
    <property type="match status" value="2"/>
</dbReference>
<name>A0ABT0XCV0_9ACTN</name>
<organism evidence="3 4">
    <name type="scientific">Streptomyces meridianus</name>
    <dbReference type="NCBI Taxonomy" id="2938945"/>
    <lineage>
        <taxon>Bacteria</taxon>
        <taxon>Bacillati</taxon>
        <taxon>Actinomycetota</taxon>
        <taxon>Actinomycetes</taxon>
        <taxon>Kitasatosporales</taxon>
        <taxon>Streptomycetaceae</taxon>
        <taxon>Streptomyces</taxon>
    </lineage>
</organism>
<dbReference type="Gene3D" id="3.30.450.40">
    <property type="match status" value="1"/>
</dbReference>
<comment type="caution">
    <text evidence="3">The sequence shown here is derived from an EMBL/GenBank/DDBJ whole genome shotgun (WGS) entry which is preliminary data.</text>
</comment>
<reference evidence="3" key="1">
    <citation type="journal article" date="2023" name="Int. J. Syst. Evol. Microbiol.">
        <title>Streptomyces meridianus sp. nov. isolated from brackish water of the Tagus estuary in Alcochete, Portugal.</title>
        <authorList>
            <person name="Santos J.D.N."/>
            <person name="Klimek D."/>
            <person name="Calusinska M."/>
            <person name="Lobo Da Cunha A."/>
            <person name="Catita J."/>
            <person name="Goncalves H."/>
            <person name="Gonzalez I."/>
            <person name="Reyes F."/>
            <person name="Lage O.M."/>
        </authorList>
    </citation>
    <scope>NUCLEOTIDE SEQUENCE</scope>
    <source>
        <strain evidence="3">MTZ3.1</strain>
    </source>
</reference>
<evidence type="ECO:0000313" key="4">
    <source>
        <dbReference type="Proteomes" id="UP001167160"/>
    </source>
</evidence>
<dbReference type="InterPro" id="IPR029016">
    <property type="entry name" value="GAF-like_dom_sf"/>
</dbReference>
<dbReference type="Gene3D" id="3.30.450.20">
    <property type="entry name" value="PAS domain"/>
    <property type="match status" value="2"/>
</dbReference>
<accession>A0ABT0XCV0</accession>
<dbReference type="Gene3D" id="3.60.40.10">
    <property type="entry name" value="PPM-type phosphatase domain"/>
    <property type="match status" value="1"/>
</dbReference>
<dbReference type="SUPFAM" id="SSF55874">
    <property type="entry name" value="ATPase domain of HSP90 chaperone/DNA topoisomerase II/histidine kinase"/>
    <property type="match status" value="1"/>
</dbReference>
<evidence type="ECO:0000256" key="1">
    <source>
        <dbReference type="ARBA" id="ARBA00022801"/>
    </source>
</evidence>
<dbReference type="Pfam" id="PF07228">
    <property type="entry name" value="SpoIIE"/>
    <property type="match status" value="1"/>
</dbReference>
<keyword evidence="1" id="KW-0378">Hydrolase</keyword>
<dbReference type="Proteomes" id="UP001167160">
    <property type="component" value="Unassembled WGS sequence"/>
</dbReference>
<dbReference type="Pfam" id="PF08448">
    <property type="entry name" value="PAS_4"/>
    <property type="match status" value="2"/>
</dbReference>
<evidence type="ECO:0000259" key="2">
    <source>
        <dbReference type="PROSITE" id="PS50112"/>
    </source>
</evidence>
<dbReference type="InterPro" id="IPR000014">
    <property type="entry name" value="PAS"/>
</dbReference>
<dbReference type="Pfam" id="PF13581">
    <property type="entry name" value="HATPase_c_2"/>
    <property type="match status" value="1"/>
</dbReference>
<dbReference type="NCBIfam" id="TIGR00229">
    <property type="entry name" value="sensory_box"/>
    <property type="match status" value="1"/>
</dbReference>
<dbReference type="PANTHER" id="PTHR43156">
    <property type="entry name" value="STAGE II SPORULATION PROTEIN E-RELATED"/>
    <property type="match status" value="1"/>
</dbReference>
<dbReference type="InterPro" id="IPR003018">
    <property type="entry name" value="GAF"/>
</dbReference>
<dbReference type="InterPro" id="IPR035965">
    <property type="entry name" value="PAS-like_dom_sf"/>
</dbReference>
<dbReference type="EMBL" id="JAMQGM010000043">
    <property type="protein sequence ID" value="MCM2579542.1"/>
    <property type="molecule type" value="Genomic_DNA"/>
</dbReference>
<dbReference type="SUPFAM" id="SSF55785">
    <property type="entry name" value="PYP-like sensor domain (PAS domain)"/>
    <property type="match status" value="2"/>
</dbReference>
<dbReference type="PANTHER" id="PTHR43156:SF2">
    <property type="entry name" value="STAGE II SPORULATION PROTEIN E"/>
    <property type="match status" value="1"/>
</dbReference>
<dbReference type="InterPro" id="IPR036890">
    <property type="entry name" value="HATPase_C_sf"/>
</dbReference>
<dbReference type="InterPro" id="IPR052016">
    <property type="entry name" value="Bact_Sigma-Reg"/>
</dbReference>
<protein>
    <submittedName>
        <fullName evidence="3">PAS domain-containing SpoIIE family protein phosphatase/ATP-binding protein</fullName>
    </submittedName>
</protein>
<gene>
    <name evidence="3" type="ORF">M1E25_19685</name>
</gene>
<dbReference type="SUPFAM" id="SSF81606">
    <property type="entry name" value="PP2C-like"/>
    <property type="match status" value="1"/>
</dbReference>
<dbReference type="SUPFAM" id="SSF55781">
    <property type="entry name" value="GAF domain-like"/>
    <property type="match status" value="1"/>
</dbReference>
<feature type="domain" description="PAS" evidence="2">
    <location>
        <begin position="1"/>
        <end position="58"/>
    </location>
</feature>
<dbReference type="InterPro" id="IPR036457">
    <property type="entry name" value="PPM-type-like_dom_sf"/>
</dbReference>
<dbReference type="Gene3D" id="3.30.565.10">
    <property type="entry name" value="Histidine kinase-like ATPase, C-terminal domain"/>
    <property type="match status" value="1"/>
</dbReference>
<feature type="domain" description="PAS" evidence="2">
    <location>
        <begin position="108"/>
        <end position="178"/>
    </location>
</feature>
<keyword evidence="4" id="KW-1185">Reference proteome</keyword>
<dbReference type="CDD" id="cd16936">
    <property type="entry name" value="HATPase_RsbW-like"/>
    <property type="match status" value="1"/>
</dbReference>
<dbReference type="InterPro" id="IPR001932">
    <property type="entry name" value="PPM-type_phosphatase-like_dom"/>
</dbReference>
<dbReference type="SMART" id="SM00331">
    <property type="entry name" value="PP2C_SIG"/>
    <property type="match status" value="1"/>
</dbReference>
<sequence>MASFVVDGGARITSWGTDAAAWFGRSAEEVLGQHCGLLFGEDAHEVLADASVRAAAGEIHTTVLPATLGDGTRRDVLVTCSPLSEITGRPALLCQVADVEELSSNEVRTAFVDALMRKSPLGLGVLDNDLRYVLVNDTLADFNGVPAPDHLGRRVGELVRAADGGEYEKRLRRVLETGESLRNLLIACRTEGRPDRDRVWSVSFFRLTGNENQVLGLGGMIFDVTERETALLDASAVRQRLSLVNQAGTEVGTSLGMAETARELTDFAVPEFADAAIVELRREFLESGRHRPAGEPVPTLRIAARSVLDDPVARLLFTVSGRERMHPVGSPVHEVVCTGRAWRSRVLTSRTLAELAPDDGTVGLSPARGPGSLILAPLKARGRCLGFVAFARSTEREPLDADDVKVAEELATRTAISLDNARLYDEERRVAIALQRNMLPDAKDVAGRPGLDIAYHYWSTGSSARVGGDWFDVIPLSGHRVALVVGDMMGHDIHAAAGMGQLRTAMHTLAELDLDPVDLFVRLDGIVENNPAMDHATCVYAVYNTVTRRCSIANAGHPPPVLRYSDRTTEVARVDPGMPLGTGLGGPEFTVVDLELPEDSILVLYTDGLVERRSRDIDVGIEALRAALAAPVPSGLSVQQVCDDTVAALENGINDDDLAVLMARAPAVPDHRSARWTVPPVPGSAPRARELVGRAMRDWGLEALMDTAQLLMSELVTNAVRHARGDIEIQMAKGETLVVEVSDDDERLPHRAHVTELDEKGRGLAVVDGIARGWGARSVRSGKVVWFELPLAG</sequence>
<dbReference type="InterPro" id="IPR013656">
    <property type="entry name" value="PAS_4"/>
</dbReference>
<proteinExistence type="predicted"/>
<evidence type="ECO:0000313" key="3">
    <source>
        <dbReference type="EMBL" id="MCM2579542.1"/>
    </source>
</evidence>
<dbReference type="SMART" id="SM00065">
    <property type="entry name" value="GAF"/>
    <property type="match status" value="1"/>
</dbReference>
<dbReference type="RefSeq" id="WP_251417479.1">
    <property type="nucleotide sequence ID" value="NZ_JAMQGM010000043.1"/>
</dbReference>
<dbReference type="InterPro" id="IPR003594">
    <property type="entry name" value="HATPase_dom"/>
</dbReference>